<organism evidence="1">
    <name type="scientific">Klebsiella pneumoniae</name>
    <dbReference type="NCBI Taxonomy" id="573"/>
    <lineage>
        <taxon>Bacteria</taxon>
        <taxon>Pseudomonadati</taxon>
        <taxon>Pseudomonadota</taxon>
        <taxon>Gammaproteobacteria</taxon>
        <taxon>Enterobacterales</taxon>
        <taxon>Enterobacteriaceae</taxon>
        <taxon>Klebsiella/Raoultella group</taxon>
        <taxon>Klebsiella</taxon>
        <taxon>Klebsiella pneumoniae complex</taxon>
    </lineage>
</organism>
<sequence length="46" mass="5720">MYFLRNYGMMSQYIFIVICECLYYKFHGMPKTFRKHLGNVFCFCFK</sequence>
<protein>
    <submittedName>
        <fullName evidence="1">Uncharacterized protein</fullName>
    </submittedName>
</protein>
<keyword evidence="1" id="KW-0614">Plasmid</keyword>
<name>A0A6G6ANW6_KLEPN</name>
<evidence type="ECO:0000313" key="1">
    <source>
        <dbReference type="EMBL" id="QID23582.1"/>
    </source>
</evidence>
<reference evidence="1" key="1">
    <citation type="submission" date="2019-07" db="EMBL/GenBank/DDBJ databases">
        <authorList>
            <person name="Cheng J."/>
        </authorList>
    </citation>
    <scope>NUCLEOTIDE SEQUENCE</scope>
    <source>
        <strain evidence="1">KP-13-14</strain>
        <plasmid evidence="1">pKP-13-14-NDM-9</plasmid>
    </source>
</reference>
<accession>A0A6G6ANW6</accession>
<geneLocation type="plasmid" evidence="1">
    <name>pKP-13-14-NDM-9</name>
</geneLocation>
<dbReference type="EMBL" id="MN175386">
    <property type="protein sequence ID" value="QID23582.1"/>
    <property type="molecule type" value="Genomic_DNA"/>
</dbReference>
<dbReference type="AlphaFoldDB" id="A0A6G6ANW6"/>
<proteinExistence type="predicted"/>